<proteinExistence type="predicted"/>
<accession>A0A3D8TUI7</accession>
<dbReference type="EMBL" id="LARY01000001">
    <property type="protein sequence ID" value="RDX02641.1"/>
    <property type="molecule type" value="Genomic_DNA"/>
</dbReference>
<keyword evidence="1" id="KW-0472">Membrane</keyword>
<dbReference type="Proteomes" id="UP000257055">
    <property type="component" value="Unassembled WGS sequence"/>
</dbReference>
<evidence type="ECO:0000313" key="2">
    <source>
        <dbReference type="EMBL" id="RDX02641.1"/>
    </source>
</evidence>
<dbReference type="RefSeq" id="WP_115752331.1">
    <property type="nucleotide sequence ID" value="NZ_LARY01000001.1"/>
</dbReference>
<gene>
    <name evidence="2" type="ORF">UR08_03800</name>
</gene>
<comment type="caution">
    <text evidence="2">The sequence shown here is derived from an EMBL/GenBank/DDBJ whole genome shotgun (WGS) entry which is preliminary data.</text>
</comment>
<feature type="transmembrane region" description="Helical" evidence="1">
    <location>
        <begin position="6"/>
        <end position="27"/>
    </location>
</feature>
<keyword evidence="3" id="KW-1185">Reference proteome</keyword>
<evidence type="ECO:0000256" key="1">
    <source>
        <dbReference type="SAM" id="Phobius"/>
    </source>
</evidence>
<reference evidence="3" key="1">
    <citation type="submission" date="2015-04" db="EMBL/GenBank/DDBJ databases">
        <authorList>
            <person name="Schardt J."/>
            <person name="Mueller-Herbst S."/>
            <person name="Scherer S."/>
            <person name="Huptas C."/>
        </authorList>
    </citation>
    <scope>NUCLEOTIDE SEQUENCE [LARGE SCALE GENOMIC DNA]</scope>
    <source>
        <strain evidence="3">Kiel-L1</strain>
    </source>
</reference>
<feature type="transmembrane region" description="Helical" evidence="1">
    <location>
        <begin position="34"/>
        <end position="60"/>
    </location>
</feature>
<evidence type="ECO:0000313" key="3">
    <source>
        <dbReference type="Proteomes" id="UP000257055"/>
    </source>
</evidence>
<organism evidence="2 3">
    <name type="scientific">Listeria kieliensis</name>
    <dbReference type="NCBI Taxonomy" id="1621700"/>
    <lineage>
        <taxon>Bacteria</taxon>
        <taxon>Bacillati</taxon>
        <taxon>Bacillota</taxon>
        <taxon>Bacilli</taxon>
        <taxon>Bacillales</taxon>
        <taxon>Listeriaceae</taxon>
        <taxon>Listeria</taxon>
    </lineage>
</organism>
<dbReference type="AlphaFoldDB" id="A0A3D8TUI7"/>
<name>A0A3D8TUI7_9LIST</name>
<keyword evidence="1" id="KW-0812">Transmembrane</keyword>
<protein>
    <submittedName>
        <fullName evidence="2">Uncharacterized protein</fullName>
    </submittedName>
</protein>
<sequence length="66" mass="7712">MEELDWYLFTGCGTIFLLLFGNAIFYFGIRSKYVFIMVAGSCMIFLASLITLLMLVHSIWERNLFM</sequence>
<keyword evidence="1" id="KW-1133">Transmembrane helix</keyword>